<proteinExistence type="predicted"/>
<protein>
    <submittedName>
        <fullName evidence="2">Uncharacterized protein</fullName>
    </submittedName>
</protein>
<name>A0AAN7SAK6_MYCAM</name>
<evidence type="ECO:0000256" key="1">
    <source>
        <dbReference type="SAM" id="MobiDB-lite"/>
    </source>
</evidence>
<evidence type="ECO:0000313" key="3">
    <source>
        <dbReference type="Proteomes" id="UP001333110"/>
    </source>
</evidence>
<reference evidence="2 3" key="1">
    <citation type="journal article" date="2023" name="J. Hered.">
        <title>Chromosome-level genome of the wood stork (Mycteria americana) provides insight into avian chromosome evolution.</title>
        <authorList>
            <person name="Flamio R. Jr."/>
            <person name="Ramstad K.M."/>
        </authorList>
    </citation>
    <scope>NUCLEOTIDE SEQUENCE [LARGE SCALE GENOMIC DNA]</scope>
    <source>
        <strain evidence="2">JAX WOST 10</strain>
    </source>
</reference>
<sequence>MNQYILEVNHLESSTAEKDPEIWVNSKMNMSQQRVLVAKKANGVLGCMSKSIASRLREVVLSLSAGHTWNTASSSGFPSTRERQTGEHPVQATKKGKGLEHLSYGERLSELGLFGLEKAQGISSMYKYLKGGCKEDRTRLFSVVPSDWTRGNGHKLKYMTFHLNIRKDFSCEGGQALEQASRRD</sequence>
<feature type="non-terminal residue" evidence="2">
    <location>
        <position position="184"/>
    </location>
</feature>
<accession>A0AAN7SAK6</accession>
<evidence type="ECO:0000313" key="2">
    <source>
        <dbReference type="EMBL" id="KAK4824596.1"/>
    </source>
</evidence>
<dbReference type="Proteomes" id="UP001333110">
    <property type="component" value="Unassembled WGS sequence"/>
</dbReference>
<dbReference type="EMBL" id="JAUNZN010000003">
    <property type="protein sequence ID" value="KAK4824596.1"/>
    <property type="molecule type" value="Genomic_DNA"/>
</dbReference>
<feature type="region of interest" description="Disordered" evidence="1">
    <location>
        <begin position="72"/>
        <end position="96"/>
    </location>
</feature>
<gene>
    <name evidence="2" type="ORF">QYF61_016841</name>
</gene>
<organism evidence="2 3">
    <name type="scientific">Mycteria americana</name>
    <name type="common">Wood stork</name>
    <dbReference type="NCBI Taxonomy" id="33587"/>
    <lineage>
        <taxon>Eukaryota</taxon>
        <taxon>Metazoa</taxon>
        <taxon>Chordata</taxon>
        <taxon>Craniata</taxon>
        <taxon>Vertebrata</taxon>
        <taxon>Euteleostomi</taxon>
        <taxon>Archelosauria</taxon>
        <taxon>Archosauria</taxon>
        <taxon>Dinosauria</taxon>
        <taxon>Saurischia</taxon>
        <taxon>Theropoda</taxon>
        <taxon>Coelurosauria</taxon>
        <taxon>Aves</taxon>
        <taxon>Neognathae</taxon>
        <taxon>Neoaves</taxon>
        <taxon>Aequornithes</taxon>
        <taxon>Ciconiiformes</taxon>
        <taxon>Ciconiidae</taxon>
        <taxon>Mycteria</taxon>
    </lineage>
</organism>
<comment type="caution">
    <text evidence="2">The sequence shown here is derived from an EMBL/GenBank/DDBJ whole genome shotgun (WGS) entry which is preliminary data.</text>
</comment>
<dbReference type="AlphaFoldDB" id="A0AAN7SAK6"/>
<keyword evidence="3" id="KW-1185">Reference proteome</keyword>